<dbReference type="InterPro" id="IPR027417">
    <property type="entry name" value="P-loop_NTPase"/>
</dbReference>
<keyword evidence="2" id="KW-0539">Nucleus</keyword>
<evidence type="ECO:0000256" key="3">
    <source>
        <dbReference type="SAM" id="MobiDB-lite"/>
    </source>
</evidence>
<dbReference type="InterPro" id="IPR051988">
    <property type="entry name" value="HRR_RAD51_Paralog"/>
</dbReference>
<dbReference type="GO" id="GO:0000723">
    <property type="term" value="P:telomere maintenance"/>
    <property type="evidence" value="ECO:0007669"/>
    <property type="project" value="TreeGrafter"/>
</dbReference>
<dbReference type="GO" id="GO:0005815">
    <property type="term" value="C:microtubule organizing center"/>
    <property type="evidence" value="ECO:0007669"/>
    <property type="project" value="TreeGrafter"/>
</dbReference>
<dbReference type="GO" id="GO:0005657">
    <property type="term" value="C:replication fork"/>
    <property type="evidence" value="ECO:0007669"/>
    <property type="project" value="TreeGrafter"/>
</dbReference>
<feature type="compositionally biased region" description="Low complexity" evidence="3">
    <location>
        <begin position="316"/>
        <end position="342"/>
    </location>
</feature>
<protein>
    <recommendedName>
        <fullName evidence="6">DNA recombination and repair protein Rad51-like C-terminal domain-containing protein</fullName>
    </recommendedName>
</protein>
<sequence length="442" mass="47105">MTAQTLRQTLSPQTQSAEPILASSLLSDEDLDGILDFTLSDKPKASKLRNKKGALAIGLKSVDDALGGGLRRASLVCVSGEVGSGQVGLSLSLLASHLLDHPTSTAAVIDTTGNLDVLRIYATLASRLRKTPPQQSDVIDHADAEDIAAKILDRVKIMRVFDLEGIVEAVGEIREGLDQVPTPPMNERLEDPPRPTEEPKKISKTVIQDSEDEEDEEDEMLFESAPKSQSPPNPDAAPPLSEPVKGLDKEGAGPQGKVGFVLVDNIAHVISPVLKSNYIHANALLTALLQRLTHLTHTYSLITILLNRASIPRAPTQPSSTTPSTSKPSFQPQPQVPPQQSIAPPSIFASNLAVPALGNVLPMYLDMHLLVSKMPRGKADARAWYRDAGDVRSGGGGGSAGRGVVKRLQMVSVVEVLSERVEGRVGDWGVFVEDLDGGVGEA</sequence>
<dbReference type="SUPFAM" id="SSF52540">
    <property type="entry name" value="P-loop containing nucleoside triphosphate hydrolases"/>
    <property type="match status" value="1"/>
</dbReference>
<comment type="caution">
    <text evidence="4">The sequence shown here is derived from an EMBL/GenBank/DDBJ whole genome shotgun (WGS) entry which is preliminary data.</text>
</comment>
<organism evidence="4 5">
    <name type="scientific">Clohesyomyces aquaticus</name>
    <dbReference type="NCBI Taxonomy" id="1231657"/>
    <lineage>
        <taxon>Eukaryota</taxon>
        <taxon>Fungi</taxon>
        <taxon>Dikarya</taxon>
        <taxon>Ascomycota</taxon>
        <taxon>Pezizomycotina</taxon>
        <taxon>Dothideomycetes</taxon>
        <taxon>Pleosporomycetidae</taxon>
        <taxon>Pleosporales</taxon>
        <taxon>Lindgomycetaceae</taxon>
        <taxon>Clohesyomyces</taxon>
    </lineage>
</organism>
<dbReference type="AlphaFoldDB" id="A0A1Y1ZQG9"/>
<evidence type="ECO:0000256" key="2">
    <source>
        <dbReference type="ARBA" id="ARBA00023242"/>
    </source>
</evidence>
<dbReference type="OrthoDB" id="336321at2759"/>
<feature type="region of interest" description="Disordered" evidence="3">
    <location>
        <begin position="313"/>
        <end position="342"/>
    </location>
</feature>
<name>A0A1Y1ZQG9_9PLEO</name>
<dbReference type="Gene3D" id="3.40.50.300">
    <property type="entry name" value="P-loop containing nucleotide triphosphate hydrolases"/>
    <property type="match status" value="1"/>
</dbReference>
<dbReference type="GO" id="GO:0000724">
    <property type="term" value="P:double-strand break repair via homologous recombination"/>
    <property type="evidence" value="ECO:0007669"/>
    <property type="project" value="TreeGrafter"/>
</dbReference>
<dbReference type="GO" id="GO:0003697">
    <property type="term" value="F:single-stranded DNA binding"/>
    <property type="evidence" value="ECO:0007669"/>
    <property type="project" value="TreeGrafter"/>
</dbReference>
<dbReference type="PANTHER" id="PTHR46457">
    <property type="entry name" value="DNA REPAIR PROTEIN RAD51 HOMOLOG 4"/>
    <property type="match status" value="1"/>
</dbReference>
<dbReference type="GO" id="GO:0000400">
    <property type="term" value="F:four-way junction DNA binding"/>
    <property type="evidence" value="ECO:0007669"/>
    <property type="project" value="TreeGrafter"/>
</dbReference>
<feature type="compositionally biased region" description="Pro residues" evidence="3">
    <location>
        <begin position="229"/>
        <end position="241"/>
    </location>
</feature>
<dbReference type="STRING" id="1231657.A0A1Y1ZQG9"/>
<dbReference type="GO" id="GO:0008094">
    <property type="term" value="F:ATP-dependent activity, acting on DNA"/>
    <property type="evidence" value="ECO:0007669"/>
    <property type="project" value="TreeGrafter"/>
</dbReference>
<feature type="compositionally biased region" description="Basic and acidic residues" evidence="3">
    <location>
        <begin position="187"/>
        <end position="201"/>
    </location>
</feature>
<dbReference type="GO" id="GO:0033063">
    <property type="term" value="C:Rad51B-Rad51C-Rad51D-XRCC2 complex"/>
    <property type="evidence" value="ECO:0007669"/>
    <property type="project" value="TreeGrafter"/>
</dbReference>
<dbReference type="EMBL" id="MCFA01000050">
    <property type="protein sequence ID" value="ORY12493.1"/>
    <property type="molecule type" value="Genomic_DNA"/>
</dbReference>
<accession>A0A1Y1ZQG9</accession>
<evidence type="ECO:0000313" key="5">
    <source>
        <dbReference type="Proteomes" id="UP000193144"/>
    </source>
</evidence>
<reference evidence="4 5" key="1">
    <citation type="submission" date="2016-07" db="EMBL/GenBank/DDBJ databases">
        <title>Pervasive Adenine N6-methylation of Active Genes in Fungi.</title>
        <authorList>
            <consortium name="DOE Joint Genome Institute"/>
            <person name="Mondo S.J."/>
            <person name="Dannebaum R.O."/>
            <person name="Kuo R.C."/>
            <person name="Labutti K."/>
            <person name="Haridas S."/>
            <person name="Kuo A."/>
            <person name="Salamov A."/>
            <person name="Ahrendt S.R."/>
            <person name="Lipzen A."/>
            <person name="Sullivan W."/>
            <person name="Andreopoulos W.B."/>
            <person name="Clum A."/>
            <person name="Lindquist E."/>
            <person name="Daum C."/>
            <person name="Ramamoorthy G.K."/>
            <person name="Gryganskyi A."/>
            <person name="Culley D."/>
            <person name="Magnuson J.K."/>
            <person name="James T.Y."/>
            <person name="O'Malley M.A."/>
            <person name="Stajich J.E."/>
            <person name="Spatafora J.W."/>
            <person name="Visel A."/>
            <person name="Grigoriev I.V."/>
        </authorList>
    </citation>
    <scope>NUCLEOTIDE SEQUENCE [LARGE SCALE GENOMIC DNA]</scope>
    <source>
        <strain evidence="4 5">CBS 115471</strain>
    </source>
</reference>
<dbReference type="Proteomes" id="UP000193144">
    <property type="component" value="Unassembled WGS sequence"/>
</dbReference>
<gene>
    <name evidence="4" type="ORF">BCR34DRAFT_296971</name>
</gene>
<evidence type="ECO:0000313" key="4">
    <source>
        <dbReference type="EMBL" id="ORY12493.1"/>
    </source>
</evidence>
<dbReference type="GO" id="GO:0042148">
    <property type="term" value="P:DNA strand invasion"/>
    <property type="evidence" value="ECO:0007669"/>
    <property type="project" value="TreeGrafter"/>
</dbReference>
<keyword evidence="5" id="KW-1185">Reference proteome</keyword>
<comment type="subcellular location">
    <subcellularLocation>
        <location evidence="1">Nucleus</location>
    </subcellularLocation>
</comment>
<evidence type="ECO:0000256" key="1">
    <source>
        <dbReference type="ARBA" id="ARBA00004123"/>
    </source>
</evidence>
<evidence type="ECO:0008006" key="6">
    <source>
        <dbReference type="Google" id="ProtNLM"/>
    </source>
</evidence>
<feature type="region of interest" description="Disordered" evidence="3">
    <location>
        <begin position="177"/>
        <end position="252"/>
    </location>
</feature>
<proteinExistence type="predicted"/>
<feature type="compositionally biased region" description="Acidic residues" evidence="3">
    <location>
        <begin position="209"/>
        <end position="221"/>
    </location>
</feature>
<dbReference type="PANTHER" id="PTHR46457:SF1">
    <property type="entry name" value="DNA REPAIR PROTEIN RAD51 HOMOLOG 4"/>
    <property type="match status" value="1"/>
</dbReference>
<dbReference type="GO" id="GO:0007131">
    <property type="term" value="P:reciprocal meiotic recombination"/>
    <property type="evidence" value="ECO:0007669"/>
    <property type="project" value="TreeGrafter"/>
</dbReference>